<sequence>MLLSVLLLYLSMVAEAVYVAKVEIVQVFVDHRGKNGNHMTSISTSYSSTAPKTTSATASGTSSTTASQSSSQSSGQSSISYDGPYSFNETFAQEMLSEHNKKRALHRAQQLEWNSTVFDYAANYAQKYDCSGKLKHSGGPYGENLAVGYSPIAAVDAWYDEGKSYKYGTESTYDHFTALVWNSTSQLGCAYKNCNSEWGTYIVCSYYTAGNVVGESSKNVFPPK</sequence>
<dbReference type="OrthoDB" id="337038at2759"/>
<evidence type="ECO:0000313" key="4">
    <source>
        <dbReference type="EMBL" id="CCE80141.1"/>
    </source>
</evidence>
<dbReference type="HOGENOM" id="CLU_035730_9_0_1"/>
<dbReference type="OMA" id="DENDACK"/>
<dbReference type="eggNOG" id="KOG3017">
    <property type="taxonomic scope" value="Eukaryota"/>
</dbReference>
<dbReference type="Pfam" id="PF00188">
    <property type="entry name" value="CAP"/>
    <property type="match status" value="1"/>
</dbReference>
<dbReference type="InterPro" id="IPR014044">
    <property type="entry name" value="CAP_dom"/>
</dbReference>
<dbReference type="Gene3D" id="3.40.33.10">
    <property type="entry name" value="CAP"/>
    <property type="match status" value="1"/>
</dbReference>
<feature type="compositionally biased region" description="Low complexity" evidence="1">
    <location>
        <begin position="43"/>
        <end position="78"/>
    </location>
</feature>
<reference evidence="5" key="1">
    <citation type="submission" date="2011-10" db="EMBL/GenBank/DDBJ databases">
        <authorList>
            <person name="Genoscope - CEA"/>
        </authorList>
    </citation>
    <scope>NUCLEOTIDE SEQUENCE</scope>
</reference>
<dbReference type="Proteomes" id="UP000005222">
    <property type="component" value="Chromosome H"/>
</dbReference>
<name>G8YHK4_PICSO</name>
<dbReference type="EMBL" id="FO082052">
    <property type="protein sequence ID" value="CCE80906.1"/>
    <property type="molecule type" value="Genomic_DNA"/>
</dbReference>
<evidence type="ECO:0000256" key="2">
    <source>
        <dbReference type="SAM" id="SignalP"/>
    </source>
</evidence>
<dbReference type="InParanoid" id="G8YHK4"/>
<protein>
    <submittedName>
        <fullName evidence="5">Piso0_003241 protein</fullName>
    </submittedName>
</protein>
<dbReference type="InterPro" id="IPR001283">
    <property type="entry name" value="CRISP-related"/>
</dbReference>
<keyword evidence="6" id="KW-1185">Reference proteome</keyword>
<dbReference type="PRINTS" id="PR00837">
    <property type="entry name" value="V5TPXLIKE"/>
</dbReference>
<feature type="region of interest" description="Disordered" evidence="1">
    <location>
        <begin position="40"/>
        <end position="78"/>
    </location>
</feature>
<dbReference type="Proteomes" id="UP000005222">
    <property type="component" value="Chromosome G"/>
</dbReference>
<dbReference type="InterPro" id="IPR018244">
    <property type="entry name" value="Allrgn_V5/Tpx1_CS"/>
</dbReference>
<gene>
    <name evidence="5" type="primary">Piso0_003241</name>
    <name evidence="4" type="ORF">GNLVRS01_PISO0G07992g</name>
    <name evidence="5" type="ORF">GNLVRS01_PISO0H07993g</name>
</gene>
<reference evidence="6" key="2">
    <citation type="journal article" date="2012" name="G3 (Bethesda)">
        <title>Pichia sorbitophila, an interspecies yeast hybrid reveals early steps of genome resolution following polyploidization.</title>
        <authorList>
            <person name="Leh Louis V."/>
            <person name="Despons L."/>
            <person name="Friedrich A."/>
            <person name="Martin T."/>
            <person name="Durrens P."/>
            <person name="Casaregola S."/>
            <person name="Neuveglise C."/>
            <person name="Fairhead C."/>
            <person name="Marck C."/>
            <person name="Cruz J.A."/>
            <person name="Straub M.L."/>
            <person name="Kugler V."/>
            <person name="Sacerdot C."/>
            <person name="Uzunov Z."/>
            <person name="Thierry A."/>
            <person name="Weiss S."/>
            <person name="Bleykasten C."/>
            <person name="De Montigny J."/>
            <person name="Jacques N."/>
            <person name="Jung P."/>
            <person name="Lemaire M."/>
            <person name="Mallet S."/>
            <person name="Morel G."/>
            <person name="Richard G.F."/>
            <person name="Sarkar A."/>
            <person name="Savel G."/>
            <person name="Schacherer J."/>
            <person name="Seret M.L."/>
            <person name="Talla E."/>
            <person name="Samson G."/>
            <person name="Jubin C."/>
            <person name="Poulain J."/>
            <person name="Vacherie B."/>
            <person name="Barbe V."/>
            <person name="Pelletier E."/>
            <person name="Sherman D.J."/>
            <person name="Westhof E."/>
            <person name="Weissenbach J."/>
            <person name="Baret P.V."/>
            <person name="Wincker P."/>
            <person name="Gaillardin C."/>
            <person name="Dujon B."/>
            <person name="Souciet J.L."/>
        </authorList>
    </citation>
    <scope>NUCLEOTIDE SEQUENCE [LARGE SCALE GENOMIC DNA]</scope>
    <source>
        <strain evidence="6">ATCC MYA-4447 / BCRC 22081 / CBS 7064 / NBRC 10061 / NRRL Y-12695</strain>
    </source>
</reference>
<dbReference type="CDD" id="cd05384">
    <property type="entry name" value="CAP_PRY1-like"/>
    <property type="match status" value="1"/>
</dbReference>
<dbReference type="AlphaFoldDB" id="G8YHK4"/>
<feature type="domain" description="SCP" evidence="3">
    <location>
        <begin position="90"/>
        <end position="214"/>
    </location>
</feature>
<evidence type="ECO:0000259" key="3">
    <source>
        <dbReference type="SMART" id="SM00198"/>
    </source>
</evidence>
<keyword evidence="2" id="KW-0732">Signal</keyword>
<dbReference type="STRING" id="559304.G8YHK4"/>
<dbReference type="InterPro" id="IPR035940">
    <property type="entry name" value="CAP_sf"/>
</dbReference>
<dbReference type="GO" id="GO:0005576">
    <property type="term" value="C:extracellular region"/>
    <property type="evidence" value="ECO:0007669"/>
    <property type="project" value="InterPro"/>
</dbReference>
<proteinExistence type="predicted"/>
<evidence type="ECO:0000313" key="6">
    <source>
        <dbReference type="Proteomes" id="UP000005222"/>
    </source>
</evidence>
<feature type="signal peptide" evidence="2">
    <location>
        <begin position="1"/>
        <end position="16"/>
    </location>
</feature>
<dbReference type="PROSITE" id="PS01009">
    <property type="entry name" value="CRISP_1"/>
    <property type="match status" value="1"/>
</dbReference>
<feature type="chain" id="PRO_5007664781" evidence="2">
    <location>
        <begin position="17"/>
        <end position="224"/>
    </location>
</feature>
<organism evidence="5 6">
    <name type="scientific">Pichia sorbitophila (strain ATCC MYA-4447 / BCRC 22081 / CBS 7064 / NBRC 10061 / NRRL Y-12695)</name>
    <name type="common">Hybrid yeast</name>
    <dbReference type="NCBI Taxonomy" id="559304"/>
    <lineage>
        <taxon>Eukaryota</taxon>
        <taxon>Fungi</taxon>
        <taxon>Dikarya</taxon>
        <taxon>Ascomycota</taxon>
        <taxon>Saccharomycotina</taxon>
        <taxon>Pichiomycetes</taxon>
        <taxon>Debaryomycetaceae</taxon>
        <taxon>Millerozyma</taxon>
    </lineage>
</organism>
<evidence type="ECO:0000313" key="5">
    <source>
        <dbReference type="EMBL" id="CCE80906.1"/>
    </source>
</evidence>
<accession>G8YHK4</accession>
<dbReference type="SUPFAM" id="SSF55797">
    <property type="entry name" value="PR-1-like"/>
    <property type="match status" value="1"/>
</dbReference>
<dbReference type="EMBL" id="FO082053">
    <property type="protein sequence ID" value="CCE80141.1"/>
    <property type="molecule type" value="Genomic_DNA"/>
</dbReference>
<dbReference type="PANTHER" id="PTHR10334">
    <property type="entry name" value="CYSTEINE-RICH SECRETORY PROTEIN-RELATED"/>
    <property type="match status" value="1"/>
</dbReference>
<evidence type="ECO:0000256" key="1">
    <source>
        <dbReference type="SAM" id="MobiDB-lite"/>
    </source>
</evidence>
<dbReference type="SMART" id="SM00198">
    <property type="entry name" value="SCP"/>
    <property type="match status" value="1"/>
</dbReference>